<evidence type="ECO:0000256" key="1">
    <source>
        <dbReference type="SAM" id="Phobius"/>
    </source>
</evidence>
<dbReference type="RefSeq" id="WP_110290457.1">
    <property type="nucleotide sequence ID" value="NZ_QICS01000002.1"/>
</dbReference>
<feature type="transmembrane region" description="Helical" evidence="1">
    <location>
        <begin position="100"/>
        <end position="119"/>
    </location>
</feature>
<name>A0A318EPF1_9FIRM</name>
<feature type="transmembrane region" description="Helical" evidence="1">
    <location>
        <begin position="156"/>
        <end position="179"/>
    </location>
</feature>
<dbReference type="InterPro" id="IPR006976">
    <property type="entry name" value="VanZ-like"/>
</dbReference>
<comment type="caution">
    <text evidence="3">The sequence shown here is derived from an EMBL/GenBank/DDBJ whole genome shotgun (WGS) entry which is preliminary data.</text>
</comment>
<dbReference type="EMBL" id="QICS01000002">
    <property type="protein sequence ID" value="PXV93307.1"/>
    <property type="molecule type" value="Genomic_DNA"/>
</dbReference>
<feature type="transmembrane region" description="Helical" evidence="1">
    <location>
        <begin position="131"/>
        <end position="150"/>
    </location>
</feature>
<feature type="transmembrane region" description="Helical" evidence="1">
    <location>
        <begin position="199"/>
        <end position="217"/>
    </location>
</feature>
<protein>
    <submittedName>
        <fullName evidence="3">VanZ like protein</fullName>
    </submittedName>
</protein>
<evidence type="ECO:0000313" key="4">
    <source>
        <dbReference type="Proteomes" id="UP000247523"/>
    </source>
</evidence>
<feature type="transmembrane region" description="Helical" evidence="1">
    <location>
        <begin position="77"/>
        <end position="94"/>
    </location>
</feature>
<gene>
    <name evidence="3" type="ORF">C8E03_10274</name>
</gene>
<evidence type="ECO:0000313" key="3">
    <source>
        <dbReference type="EMBL" id="PXV93307.1"/>
    </source>
</evidence>
<keyword evidence="1" id="KW-0812">Transmembrane</keyword>
<evidence type="ECO:0000259" key="2">
    <source>
        <dbReference type="Pfam" id="PF04892"/>
    </source>
</evidence>
<dbReference type="AlphaFoldDB" id="A0A318EPF1"/>
<keyword evidence="1" id="KW-0472">Membrane</keyword>
<feature type="transmembrane region" description="Helical" evidence="1">
    <location>
        <begin position="7"/>
        <end position="28"/>
    </location>
</feature>
<sequence>MQYILNHFIYSVNFWILSVAFIYAYHVFYLEGNLLHKKSYGLHVKRHMLGLMISVVFVLGITLGNYLLEGIRHTDMNIIYIPFFECIIRLYGVFQGDSYSIVALFGNIILYIPIGYFAATLYYDRKKNRSIPTVLCAVLAFIIELFKLFAVKEFNINDVILSTLGGFLGVYIFRICYVFNFRRCSEKLENLTFKQCYQLLLSLVVFISPIFMLLYLFR</sequence>
<feature type="transmembrane region" description="Helical" evidence="1">
    <location>
        <begin position="48"/>
        <end position="68"/>
    </location>
</feature>
<reference evidence="3 4" key="1">
    <citation type="submission" date="2018-05" db="EMBL/GenBank/DDBJ databases">
        <title>Genomic Encyclopedia of Type Strains, Phase IV (KMG-IV): sequencing the most valuable type-strain genomes for metagenomic binning, comparative biology and taxonomic classification.</title>
        <authorList>
            <person name="Goeker M."/>
        </authorList>
    </citation>
    <scope>NUCLEOTIDE SEQUENCE [LARGE SCALE GENOMIC DNA]</scope>
    <source>
        <strain evidence="3 4">DSM 28816</strain>
    </source>
</reference>
<accession>A0A318EPF1</accession>
<dbReference type="Proteomes" id="UP000247523">
    <property type="component" value="Unassembled WGS sequence"/>
</dbReference>
<feature type="domain" description="VanZ-like" evidence="2">
    <location>
        <begin position="55"/>
        <end position="176"/>
    </location>
</feature>
<dbReference type="Pfam" id="PF04892">
    <property type="entry name" value="VanZ"/>
    <property type="match status" value="1"/>
</dbReference>
<proteinExistence type="predicted"/>
<keyword evidence="1" id="KW-1133">Transmembrane helix</keyword>
<organism evidence="3 4">
    <name type="scientific">Lachnotalea glycerini</name>
    <dbReference type="NCBI Taxonomy" id="1763509"/>
    <lineage>
        <taxon>Bacteria</taxon>
        <taxon>Bacillati</taxon>
        <taxon>Bacillota</taxon>
        <taxon>Clostridia</taxon>
        <taxon>Lachnospirales</taxon>
        <taxon>Lachnospiraceae</taxon>
        <taxon>Lachnotalea</taxon>
    </lineage>
</organism>